<dbReference type="EMBL" id="KC821620">
    <property type="protein sequence ID" value="AGO48549.1"/>
    <property type="molecule type" value="Genomic_DNA"/>
</dbReference>
<evidence type="ECO:0000256" key="7">
    <source>
        <dbReference type="ARBA" id="ARBA00023172"/>
    </source>
</evidence>
<dbReference type="Gene3D" id="1.10.150.130">
    <property type="match status" value="1"/>
</dbReference>
<dbReference type="GO" id="GO:0003677">
    <property type="term" value="F:DNA binding"/>
    <property type="evidence" value="ECO:0007669"/>
    <property type="project" value="UniProtKB-KW"/>
</dbReference>
<dbReference type="GO" id="GO:0015074">
    <property type="term" value="P:DNA integration"/>
    <property type="evidence" value="ECO:0007669"/>
    <property type="project" value="UniProtKB-KW"/>
</dbReference>
<evidence type="ECO:0000313" key="11">
    <source>
        <dbReference type="EMBL" id="AGO48549.1"/>
    </source>
</evidence>
<dbReference type="Pfam" id="PF13102">
    <property type="entry name" value="Phage_int_SAM_5"/>
    <property type="match status" value="1"/>
</dbReference>
<keyword evidence="8" id="KW-1179">Viral genome integration</keyword>
<dbReference type="InterPro" id="IPR011010">
    <property type="entry name" value="DNA_brk_join_enz"/>
</dbReference>
<evidence type="ECO:0000313" key="12">
    <source>
        <dbReference type="Proteomes" id="UP000014728"/>
    </source>
</evidence>
<dbReference type="PANTHER" id="PTHR30349">
    <property type="entry name" value="PHAGE INTEGRASE-RELATED"/>
    <property type="match status" value="1"/>
</dbReference>
<sequence>MATIRLVTRSKKNPCNLNIRFSAGRENNFYLPTKVFVNPNHWDNKKSNYKKSNEIEDRMIKAAKFERLKSDILNEYNTAYMNGEVTDPQWLEEVVKDLFDRPEKDKGNKVREHFVYYLDFCEYWLKEIAPTWKTEKNKFMSKRAIQQYDTFVLAFKNFQNSSTGSRYRIKDVNSVVLNDFSTYLCDEAKFAPTTSKRLVGRVKFFLNRAEKTGIKTDPSFKERVYVSKEEGDILVPYLNEEEISRIFNLNLEHDHILDNIRDSFIISLWSGLRISDFNNNLKADNIEGDYISIKTNKTGSWVTIPLHNQVKFVLSKRFGNLPAKFSDKLFNKHIKTICMLAEIDEDIKGKLFDKETKRKLTGIYPKYKLISSHSGRRSFASNLHGFVPNHILSDLGGWSSEKMMLHYVKRTKKESAEILKNIWDEKYK</sequence>
<keyword evidence="5" id="KW-0229">DNA integration</keyword>
<dbReference type="OrthoDB" id="2449at10239"/>
<feature type="domain" description="Tyr recombinase" evidence="9">
    <location>
        <begin position="238"/>
        <end position="413"/>
    </location>
</feature>
<organism evidence="11 12">
    <name type="scientific">Cellulophaga phage phi18:3</name>
    <dbReference type="NCBI Taxonomy" id="1327983"/>
    <lineage>
        <taxon>Viruses</taxon>
        <taxon>Duplodnaviria</taxon>
        <taxon>Heunggongvirae</taxon>
        <taxon>Uroviricota</taxon>
        <taxon>Caudoviricetes</taxon>
        <taxon>Pachyviridae</taxon>
        <taxon>Baltivirus</taxon>
        <taxon>Baltivirus phi18tres</taxon>
    </lineage>
</organism>
<evidence type="ECO:0000259" key="10">
    <source>
        <dbReference type="Pfam" id="PF13102"/>
    </source>
</evidence>
<reference evidence="12" key="2">
    <citation type="submission" date="2013-03" db="EMBL/GenBank/DDBJ databases">
        <title>The Cellulophaga phages: a novel, diverse, and globally ubiquitous model system.</title>
        <authorList>
            <person name="Holmfeldt K."/>
            <person name="Solonenko N."/>
            <person name="Shah M."/>
            <person name="Corrier K."/>
            <person name="Riemann L."/>
            <person name="VerBerkmoes N.C."/>
            <person name="Sullivan M.B."/>
        </authorList>
    </citation>
    <scope>NUCLEOTIDE SEQUENCE [LARGE SCALE GENOMIC DNA]</scope>
</reference>
<dbReference type="InterPro" id="IPR013762">
    <property type="entry name" value="Integrase-like_cat_sf"/>
</dbReference>
<dbReference type="KEGG" id="vg:16797154"/>
<dbReference type="GeneID" id="16797154"/>
<dbReference type="RefSeq" id="YP_008241230.1">
    <property type="nucleotide sequence ID" value="NC_021794.1"/>
</dbReference>
<keyword evidence="6" id="KW-0238">DNA-binding</keyword>
<dbReference type="GO" id="GO:0016787">
    <property type="term" value="F:hydrolase activity"/>
    <property type="evidence" value="ECO:0007669"/>
    <property type="project" value="UniProtKB-KW"/>
</dbReference>
<dbReference type="GO" id="GO:0016740">
    <property type="term" value="F:transferase activity"/>
    <property type="evidence" value="ECO:0007669"/>
    <property type="project" value="UniProtKB-KW"/>
</dbReference>
<evidence type="ECO:0000256" key="4">
    <source>
        <dbReference type="ARBA" id="ARBA00022801"/>
    </source>
</evidence>
<proteinExistence type="inferred from homology"/>
<dbReference type="SUPFAM" id="SSF56349">
    <property type="entry name" value="DNA breaking-rejoining enzymes"/>
    <property type="match status" value="1"/>
</dbReference>
<dbReference type="GO" id="GO:0006310">
    <property type="term" value="P:DNA recombination"/>
    <property type="evidence" value="ECO:0007669"/>
    <property type="project" value="UniProtKB-KW"/>
</dbReference>
<dbReference type="InterPro" id="IPR025269">
    <property type="entry name" value="SAM-like_dom"/>
</dbReference>
<evidence type="ECO:0000256" key="8">
    <source>
        <dbReference type="ARBA" id="ARBA00023195"/>
    </source>
</evidence>
<dbReference type="InterPro" id="IPR010998">
    <property type="entry name" value="Integrase_recombinase_N"/>
</dbReference>
<accession>R9ZYY8</accession>
<dbReference type="Pfam" id="PF00589">
    <property type="entry name" value="Phage_integrase"/>
    <property type="match status" value="1"/>
</dbReference>
<evidence type="ECO:0000256" key="2">
    <source>
        <dbReference type="ARBA" id="ARBA00016082"/>
    </source>
</evidence>
<keyword evidence="8" id="KW-1160">Virus entry into host cell</keyword>
<dbReference type="Proteomes" id="UP000014728">
    <property type="component" value="Segment"/>
</dbReference>
<evidence type="ECO:0000256" key="6">
    <source>
        <dbReference type="ARBA" id="ARBA00023125"/>
    </source>
</evidence>
<dbReference type="Gene3D" id="1.10.443.10">
    <property type="entry name" value="Intergrase catalytic core"/>
    <property type="match status" value="1"/>
</dbReference>
<dbReference type="InterPro" id="IPR002104">
    <property type="entry name" value="Integrase_catalytic"/>
</dbReference>
<dbReference type="InterPro" id="IPR050090">
    <property type="entry name" value="Tyrosine_recombinase_XerCD"/>
</dbReference>
<reference evidence="11 12" key="1">
    <citation type="journal article" date="2013" name="Proc. Natl. Acad. Sci. U.S.A.">
        <title>Twelve previously unknown phage genera are ubiquitous in global oceans.</title>
        <authorList>
            <person name="Holmfeldt K."/>
            <person name="Solonenko N."/>
            <person name="Shah M."/>
            <person name="Corrier K."/>
            <person name="Riemann L."/>
            <person name="Verberkmoes N.C."/>
            <person name="Sullivan M.B."/>
        </authorList>
    </citation>
    <scope>NUCLEOTIDE SEQUENCE [LARGE SCALE GENOMIC DNA]</scope>
    <source>
        <strain evidence="11">Phi18:3</strain>
    </source>
</reference>
<name>R9ZYY8_9CAUD</name>
<evidence type="ECO:0000256" key="3">
    <source>
        <dbReference type="ARBA" id="ARBA00022679"/>
    </source>
</evidence>
<evidence type="ECO:0000259" key="9">
    <source>
        <dbReference type="Pfam" id="PF00589"/>
    </source>
</evidence>
<keyword evidence="4" id="KW-0378">Hydrolase</keyword>
<evidence type="ECO:0000256" key="1">
    <source>
        <dbReference type="ARBA" id="ARBA00008857"/>
    </source>
</evidence>
<keyword evidence="3" id="KW-0808">Transferase</keyword>
<feature type="domain" description="Phage integrase SAM-like" evidence="10">
    <location>
        <begin position="135"/>
        <end position="219"/>
    </location>
</feature>
<protein>
    <recommendedName>
        <fullName evidence="2">Integrase</fullName>
    </recommendedName>
</protein>
<keyword evidence="12" id="KW-1185">Reference proteome</keyword>
<gene>
    <name evidence="11" type="ORF">Phi18:3_gp037</name>
</gene>
<dbReference type="GO" id="GO:0075713">
    <property type="term" value="P:establishment of integrated proviral latency"/>
    <property type="evidence" value="ECO:0007669"/>
    <property type="project" value="UniProtKB-KW"/>
</dbReference>
<keyword evidence="7" id="KW-0233">DNA recombination</keyword>
<dbReference type="PANTHER" id="PTHR30349:SF64">
    <property type="entry name" value="PROPHAGE INTEGRASE INTD-RELATED"/>
    <property type="match status" value="1"/>
</dbReference>
<dbReference type="GO" id="GO:0044826">
    <property type="term" value="P:viral genome integration into host DNA"/>
    <property type="evidence" value="ECO:0007669"/>
    <property type="project" value="UniProtKB-KW"/>
</dbReference>
<evidence type="ECO:0000256" key="5">
    <source>
        <dbReference type="ARBA" id="ARBA00022908"/>
    </source>
</evidence>
<comment type="similarity">
    <text evidence="1">Belongs to the 'phage' integrase family.</text>
</comment>